<dbReference type="RefSeq" id="WP_051641318.1">
    <property type="nucleotide sequence ID" value="NZ_HG964446.1"/>
</dbReference>
<proteinExistence type="predicted"/>
<reference evidence="2" key="2">
    <citation type="submission" date="2014-04" db="EMBL/GenBank/DDBJ databases">
        <authorList>
            <person name="Xu Y.W."/>
            <person name="Yang Q."/>
        </authorList>
    </citation>
    <scope>NUCLEOTIDE SEQUENCE</scope>
    <source>
        <strain evidence="2">DSM 44626</strain>
    </source>
</reference>
<feature type="transmembrane region" description="Helical" evidence="1">
    <location>
        <begin position="56"/>
        <end position="75"/>
    </location>
</feature>
<reference evidence="2" key="1">
    <citation type="journal article" date="2014" name="Genome Announc.">
        <title>Draft Genome Sequence of Mycobacterium triplex DSM 44626.</title>
        <authorList>
            <person name="Sassi M."/>
            <person name="Croce O."/>
            <person name="Robert C."/>
            <person name="Raoult D."/>
            <person name="Drancourt M."/>
        </authorList>
    </citation>
    <scope>NUCLEOTIDE SEQUENCE [LARGE SCALE GENOMIC DNA]</scope>
    <source>
        <strain evidence="2">DSM 44626</strain>
    </source>
</reference>
<feature type="transmembrane region" description="Helical" evidence="1">
    <location>
        <begin position="140"/>
        <end position="162"/>
    </location>
</feature>
<feature type="transmembrane region" description="Helical" evidence="1">
    <location>
        <begin position="234"/>
        <end position="251"/>
    </location>
</feature>
<keyword evidence="1" id="KW-1133">Transmembrane helix</keyword>
<keyword evidence="1" id="KW-0472">Membrane</keyword>
<evidence type="ECO:0000256" key="1">
    <source>
        <dbReference type="SAM" id="Phobius"/>
    </source>
</evidence>
<feature type="transmembrane region" description="Helical" evidence="1">
    <location>
        <begin position="197"/>
        <end position="222"/>
    </location>
</feature>
<protein>
    <recommendedName>
        <fullName evidence="3">Carotenoid biosynthesis protein</fullName>
    </recommendedName>
</protein>
<dbReference type="STRING" id="47839.BN973_03482"/>
<evidence type="ECO:0000313" key="2">
    <source>
        <dbReference type="EMBL" id="CDO89111.1"/>
    </source>
</evidence>
<feature type="transmembrane region" description="Helical" evidence="1">
    <location>
        <begin position="107"/>
        <end position="128"/>
    </location>
</feature>
<evidence type="ECO:0008006" key="3">
    <source>
        <dbReference type="Google" id="ProtNLM"/>
    </source>
</evidence>
<feature type="transmembrane region" description="Helical" evidence="1">
    <location>
        <begin position="257"/>
        <end position="276"/>
    </location>
</feature>
<dbReference type="EMBL" id="HG964446">
    <property type="protein sequence ID" value="CDO89111.1"/>
    <property type="molecule type" value="Genomic_DNA"/>
</dbReference>
<dbReference type="AlphaFoldDB" id="A0A024JZL3"/>
<organism evidence="2">
    <name type="scientific">Mycobacterium triplex</name>
    <dbReference type="NCBI Taxonomy" id="47839"/>
    <lineage>
        <taxon>Bacteria</taxon>
        <taxon>Bacillati</taxon>
        <taxon>Actinomycetota</taxon>
        <taxon>Actinomycetes</taxon>
        <taxon>Mycobacteriales</taxon>
        <taxon>Mycobacteriaceae</taxon>
        <taxon>Mycobacterium</taxon>
        <taxon>Mycobacterium simiae complex</taxon>
    </lineage>
</organism>
<gene>
    <name evidence="2" type="ORF">BN973_03482</name>
</gene>
<name>A0A024JZL3_9MYCO</name>
<dbReference type="HOGENOM" id="CLU_911616_0_0_11"/>
<feature type="transmembrane region" description="Helical" evidence="1">
    <location>
        <begin position="33"/>
        <end position="49"/>
    </location>
</feature>
<dbReference type="Proteomes" id="UP000028880">
    <property type="component" value="Unassembled WGS sequence"/>
</dbReference>
<accession>A0A024JZL3</accession>
<keyword evidence="1" id="KW-0812">Transmembrane</keyword>
<sequence>MTNALDKTVVASCVVFVALSGWAAVGPGGLGLPLAAQVGVGAALVVLLLGHTWKHLGAPLFAAFFGTAAIIEWAFEQANISFGGFIWGDIRYGDIGLFQAHLGDVAIAVPVLMAVLLWPTYVMINLLLDGRVVVSPRSMTWWQTLWHCALYGFVHSWLMLVFNGECERFGLYRWVGKSLNRPAADMFLGDPTAPRGWAIYVFVTMVVFTFVMVPLLGTAALARADERALQVSDGAPIVLFGTMGVTVHANAPNQTVGNVALWTVGFFAVLVSYRFVAILRDQRQPAAVIGTPPSSAHNSVRTAPT</sequence>
<dbReference type="eggNOG" id="ENOG5030P8H">
    <property type="taxonomic scope" value="Bacteria"/>
</dbReference>